<feature type="domain" description="EamA" evidence="9">
    <location>
        <begin position="6"/>
        <end position="146"/>
    </location>
</feature>
<evidence type="ECO:0000259" key="9">
    <source>
        <dbReference type="Pfam" id="PF00892"/>
    </source>
</evidence>
<evidence type="ECO:0000256" key="3">
    <source>
        <dbReference type="ARBA" id="ARBA00022448"/>
    </source>
</evidence>
<keyword evidence="4" id="KW-1003">Cell membrane</keyword>
<dbReference type="EMBL" id="CP025536">
    <property type="protein sequence ID" value="AUW96387.1"/>
    <property type="molecule type" value="Genomic_DNA"/>
</dbReference>
<comment type="similarity">
    <text evidence="2">Belongs to the EamA transporter family.</text>
</comment>
<name>A0A2L0D3I8_9STRE</name>
<feature type="transmembrane region" description="Helical" evidence="8">
    <location>
        <begin position="74"/>
        <end position="94"/>
    </location>
</feature>
<feature type="transmembrane region" description="Helical" evidence="8">
    <location>
        <begin position="181"/>
        <end position="200"/>
    </location>
</feature>
<reference evidence="10 11" key="1">
    <citation type="submission" date="2017-12" db="EMBL/GenBank/DDBJ databases">
        <authorList>
            <person name="Hurst M.R.H."/>
        </authorList>
    </citation>
    <scope>NUCLEOTIDE SEQUENCE [LARGE SCALE GENOMIC DNA]</scope>
    <source>
        <strain evidence="10 11">TH11417</strain>
    </source>
</reference>
<reference evidence="10 11" key="2">
    <citation type="submission" date="2018-02" db="EMBL/GenBank/DDBJ databases">
        <title>Whole genome sequencing analysis of Streptococcus pluranimalium isolated from cattle infected mastitis in China.</title>
        <authorList>
            <person name="Zhang J.-R."/>
            <person name="Hu G.-Z."/>
        </authorList>
    </citation>
    <scope>NUCLEOTIDE SEQUENCE [LARGE SCALE GENOMIC DNA]</scope>
    <source>
        <strain evidence="10 11">TH11417</strain>
    </source>
</reference>
<keyword evidence="6 8" id="KW-1133">Transmembrane helix</keyword>
<feature type="transmembrane region" description="Helical" evidence="8">
    <location>
        <begin position="212"/>
        <end position="229"/>
    </location>
</feature>
<keyword evidence="7 8" id="KW-0472">Membrane</keyword>
<dbReference type="InterPro" id="IPR000620">
    <property type="entry name" value="EamA_dom"/>
</dbReference>
<dbReference type="InterPro" id="IPR004626">
    <property type="entry name" value="RarD"/>
</dbReference>
<evidence type="ECO:0000256" key="7">
    <source>
        <dbReference type="ARBA" id="ARBA00023136"/>
    </source>
</evidence>
<proteinExistence type="inferred from homology"/>
<evidence type="ECO:0000256" key="6">
    <source>
        <dbReference type="ARBA" id="ARBA00022989"/>
    </source>
</evidence>
<dbReference type="SUPFAM" id="SSF103481">
    <property type="entry name" value="Multidrug resistance efflux transporter EmrE"/>
    <property type="match status" value="2"/>
</dbReference>
<keyword evidence="3" id="KW-0813">Transport</keyword>
<evidence type="ECO:0000256" key="4">
    <source>
        <dbReference type="ARBA" id="ARBA00022475"/>
    </source>
</evidence>
<evidence type="ECO:0000313" key="10">
    <source>
        <dbReference type="EMBL" id="AUW96387.1"/>
    </source>
</evidence>
<dbReference type="AlphaFoldDB" id="A0A2L0D3I8"/>
<evidence type="ECO:0000256" key="5">
    <source>
        <dbReference type="ARBA" id="ARBA00022692"/>
    </source>
</evidence>
<gene>
    <name evidence="10" type="primary">rarD</name>
    <name evidence="10" type="ORF">C0J00_04300</name>
</gene>
<dbReference type="Pfam" id="PF00892">
    <property type="entry name" value="EamA"/>
    <property type="match status" value="1"/>
</dbReference>
<comment type="subcellular location">
    <subcellularLocation>
        <location evidence="1">Cell membrane</location>
        <topology evidence="1">Multi-pass membrane protein</topology>
    </subcellularLocation>
</comment>
<feature type="transmembrane region" description="Helical" evidence="8">
    <location>
        <begin position="130"/>
        <end position="147"/>
    </location>
</feature>
<dbReference type="RefSeq" id="WP_104967715.1">
    <property type="nucleotide sequence ID" value="NZ_CP025536.1"/>
</dbReference>
<keyword evidence="5 8" id="KW-0812">Transmembrane</keyword>
<evidence type="ECO:0000256" key="1">
    <source>
        <dbReference type="ARBA" id="ARBA00004651"/>
    </source>
</evidence>
<dbReference type="PANTHER" id="PTHR22911:SF137">
    <property type="entry name" value="SOLUTE CARRIER FAMILY 35 MEMBER G2-RELATED"/>
    <property type="match status" value="1"/>
</dbReference>
<dbReference type="Proteomes" id="UP000238956">
    <property type="component" value="Chromosome"/>
</dbReference>
<evidence type="ECO:0000313" key="11">
    <source>
        <dbReference type="Proteomes" id="UP000238956"/>
    </source>
</evidence>
<feature type="transmembrane region" description="Helical" evidence="8">
    <location>
        <begin position="106"/>
        <end position="123"/>
    </location>
</feature>
<feature type="transmembrane region" description="Helical" evidence="8">
    <location>
        <begin position="37"/>
        <end position="54"/>
    </location>
</feature>
<feature type="transmembrane region" description="Helical" evidence="8">
    <location>
        <begin position="241"/>
        <end position="260"/>
    </location>
</feature>
<accession>A0A2L0D3I8</accession>
<dbReference type="InterPro" id="IPR037185">
    <property type="entry name" value="EmrE-like"/>
</dbReference>
<feature type="transmembrane region" description="Helical" evidence="8">
    <location>
        <begin position="7"/>
        <end position="25"/>
    </location>
</feature>
<dbReference type="GeneID" id="98393127"/>
<dbReference type="NCBIfam" id="TIGR00688">
    <property type="entry name" value="rarD"/>
    <property type="match status" value="1"/>
</dbReference>
<feature type="transmembrane region" description="Helical" evidence="8">
    <location>
        <begin position="272"/>
        <end position="290"/>
    </location>
</feature>
<dbReference type="KEGG" id="splr:C0J00_04300"/>
<evidence type="ECO:0000256" key="2">
    <source>
        <dbReference type="ARBA" id="ARBA00007362"/>
    </source>
</evidence>
<sequence length="296" mass="32701">MTTKIKGLILAFSAYILWGVLSLYWKQLGAIPAYDIFAYRILWTVVTMVVYMGLSGQSKKFLFELTNLWKTKTIFWRMVLASILITVNWLSYIWAVTHGQATEASLGYYVMPLVSILLSVIFLKETLSNFAKLAISLAFVGVGVLVYQTGSLPFITLLLSFSFAFYGLIKKGISLSSDVAMLFEAGVILPVSLVYLLGFSSVKLESLSLLENILLILSGAVTAIPLLLFSEGVKRAPLNQVGFIQYINPTIQLLIAVTAFGESIASGELLGFIFIWIAVLLFIIGQLILMKNPQKP</sequence>
<keyword evidence="11" id="KW-1185">Reference proteome</keyword>
<dbReference type="OrthoDB" id="369870at2"/>
<organism evidence="10 11">
    <name type="scientific">Streptococcus pluranimalium</name>
    <dbReference type="NCBI Taxonomy" id="82348"/>
    <lineage>
        <taxon>Bacteria</taxon>
        <taxon>Bacillati</taxon>
        <taxon>Bacillota</taxon>
        <taxon>Bacilli</taxon>
        <taxon>Lactobacillales</taxon>
        <taxon>Streptococcaceae</taxon>
        <taxon>Streptococcus</taxon>
    </lineage>
</organism>
<dbReference type="PANTHER" id="PTHR22911">
    <property type="entry name" value="ACYL-MALONYL CONDENSING ENZYME-RELATED"/>
    <property type="match status" value="1"/>
</dbReference>
<protein>
    <submittedName>
        <fullName evidence="10">EamA family transporter RarD</fullName>
    </submittedName>
</protein>
<dbReference type="GO" id="GO:0005886">
    <property type="term" value="C:plasma membrane"/>
    <property type="evidence" value="ECO:0007669"/>
    <property type="project" value="UniProtKB-SubCell"/>
</dbReference>
<evidence type="ECO:0000256" key="8">
    <source>
        <dbReference type="SAM" id="Phobius"/>
    </source>
</evidence>